<sequence length="92" mass="11067">MESLGNLFLTLFLLIWMLNDFCNYKKYSKKKNVKIFVKNIFVIITMYIFYFNSYAINFMNSIIIINSPFKLITVTLLIATSIYIFMTWVYKE</sequence>
<keyword evidence="1" id="KW-0472">Membrane</keyword>
<comment type="caution">
    <text evidence="2">The sequence shown here is derived from an EMBL/GenBank/DDBJ whole genome shotgun (WGS) entry which is preliminary data.</text>
</comment>
<evidence type="ECO:0000256" key="1">
    <source>
        <dbReference type="SAM" id="Phobius"/>
    </source>
</evidence>
<evidence type="ECO:0000313" key="2">
    <source>
        <dbReference type="EMBL" id="MPN50991.1"/>
    </source>
</evidence>
<dbReference type="AlphaFoldDB" id="A0A645II76"/>
<accession>A0A645II76</accession>
<feature type="transmembrane region" description="Helical" evidence="1">
    <location>
        <begin position="6"/>
        <end position="24"/>
    </location>
</feature>
<protein>
    <submittedName>
        <fullName evidence="2">Uncharacterized protein</fullName>
    </submittedName>
</protein>
<keyword evidence="1" id="KW-0812">Transmembrane</keyword>
<feature type="transmembrane region" description="Helical" evidence="1">
    <location>
        <begin position="36"/>
        <end position="56"/>
    </location>
</feature>
<reference evidence="2" key="1">
    <citation type="submission" date="2019-08" db="EMBL/GenBank/DDBJ databases">
        <authorList>
            <person name="Kucharzyk K."/>
            <person name="Murdoch R.W."/>
            <person name="Higgins S."/>
            <person name="Loffler F."/>
        </authorList>
    </citation>
    <scope>NUCLEOTIDE SEQUENCE</scope>
</reference>
<keyword evidence="1" id="KW-1133">Transmembrane helix</keyword>
<gene>
    <name evidence="2" type="ORF">SDC9_198632</name>
</gene>
<feature type="transmembrane region" description="Helical" evidence="1">
    <location>
        <begin position="68"/>
        <end position="90"/>
    </location>
</feature>
<dbReference type="EMBL" id="VSSQ01115657">
    <property type="protein sequence ID" value="MPN50991.1"/>
    <property type="molecule type" value="Genomic_DNA"/>
</dbReference>
<name>A0A645II76_9ZZZZ</name>
<proteinExistence type="predicted"/>
<organism evidence="2">
    <name type="scientific">bioreactor metagenome</name>
    <dbReference type="NCBI Taxonomy" id="1076179"/>
    <lineage>
        <taxon>unclassified sequences</taxon>
        <taxon>metagenomes</taxon>
        <taxon>ecological metagenomes</taxon>
    </lineage>
</organism>